<evidence type="ECO:0000313" key="3">
    <source>
        <dbReference type="Proteomes" id="UP001482513"/>
    </source>
</evidence>
<reference evidence="2 3" key="1">
    <citation type="submission" date="2022-04" db="EMBL/GenBank/DDBJ databases">
        <title>Positive selection, recombination, and allopatry shape intraspecific diversity of widespread and dominant cyanobacteria.</title>
        <authorList>
            <person name="Wei J."/>
            <person name="Shu W."/>
            <person name="Hu C."/>
        </authorList>
    </citation>
    <scope>NUCLEOTIDE SEQUENCE [LARGE SCALE GENOMIC DNA]</scope>
    <source>
        <strain evidence="2 3">DQ-A4</strain>
    </source>
</reference>
<dbReference type="EMBL" id="JAMPKX010000006">
    <property type="protein sequence ID" value="MEP0948102.1"/>
    <property type="molecule type" value="Genomic_DNA"/>
</dbReference>
<keyword evidence="3" id="KW-1185">Reference proteome</keyword>
<evidence type="ECO:0000259" key="1">
    <source>
        <dbReference type="Pfam" id="PF00685"/>
    </source>
</evidence>
<feature type="domain" description="Sulfotransferase" evidence="1">
    <location>
        <begin position="106"/>
        <end position="235"/>
    </location>
</feature>
<organism evidence="2 3">
    <name type="scientific">Leptolyngbya subtilissima DQ-A4</name>
    <dbReference type="NCBI Taxonomy" id="2933933"/>
    <lineage>
        <taxon>Bacteria</taxon>
        <taxon>Bacillati</taxon>
        <taxon>Cyanobacteriota</taxon>
        <taxon>Cyanophyceae</taxon>
        <taxon>Leptolyngbyales</taxon>
        <taxon>Leptolyngbyaceae</taxon>
        <taxon>Leptolyngbya group</taxon>
        <taxon>Leptolyngbya</taxon>
    </lineage>
</organism>
<evidence type="ECO:0000313" key="2">
    <source>
        <dbReference type="EMBL" id="MEP0948102.1"/>
    </source>
</evidence>
<dbReference type="SUPFAM" id="SSF52540">
    <property type="entry name" value="P-loop containing nucleoside triphosphate hydrolases"/>
    <property type="match status" value="1"/>
</dbReference>
<protein>
    <submittedName>
        <fullName evidence="2">Sulfotransferase</fullName>
    </submittedName>
</protein>
<dbReference type="InterPro" id="IPR027417">
    <property type="entry name" value="P-loop_NTPase"/>
</dbReference>
<gene>
    <name evidence="2" type="ORF">NC992_14555</name>
</gene>
<dbReference type="Gene3D" id="3.40.50.300">
    <property type="entry name" value="P-loop containing nucleotide triphosphate hydrolases"/>
    <property type="match status" value="1"/>
</dbReference>
<comment type="caution">
    <text evidence="2">The sequence shown here is derived from an EMBL/GenBank/DDBJ whole genome shotgun (WGS) entry which is preliminary data.</text>
</comment>
<dbReference type="Pfam" id="PF00685">
    <property type="entry name" value="Sulfotransfer_1"/>
    <property type="match status" value="1"/>
</dbReference>
<dbReference type="InterPro" id="IPR000863">
    <property type="entry name" value="Sulfotransferase_dom"/>
</dbReference>
<dbReference type="Proteomes" id="UP001482513">
    <property type="component" value="Unassembled WGS sequence"/>
</dbReference>
<accession>A0ABV0K5Y2</accession>
<sequence>MECLEALPYTECVSGISFPVPMAHLAAQQLPEQTMHCLEYGLRSTLDVYLNAIPNSRFKAFHRLVAGFLGVSEAKKIFQRRRQLENLIYKEPFFSFSPDFLYRAVPDCKIIYLYRDGRDCANSLVECYDVLTNAKLKTLDTSESTLGYQHKGFWIPWWVAAEQADVFVEVSPYVRSIWMWKEMVSCCESFFGQANVITSGRVLKIKYEDLAHEPITFGEKIVNYIGADFDSRLQKRFRQASVKAIGKYKKRDASDIKLAEQLAYHELSLYGYIA</sequence>
<proteinExistence type="predicted"/>
<name>A0ABV0K5Y2_9CYAN</name>